<name>U6P7P6_HAECO</name>
<reference evidence="2" key="2">
    <citation type="submission" date="2013-05" db="EMBL/GenBank/DDBJ databases">
        <title>The genome and transcriptome of Haemonchus contortus: a key model parasite for drug and vaccine discovery.</title>
        <authorList>
            <person name="Laing R."/>
            <person name="Kikuchi T."/>
            <person name="Martinelli A."/>
            <person name="Tsai I.J."/>
            <person name="Beech R.N."/>
            <person name="Redman E."/>
            <person name="Holroyd N."/>
            <person name="Bartley D.J."/>
            <person name="Beasley H."/>
            <person name="Britton C."/>
            <person name="Curran D."/>
            <person name="Devaney E."/>
            <person name="Gilabert A."/>
            <person name="Jackson F."/>
            <person name="Hunt M."/>
            <person name="Johnston S."/>
            <person name="Kryukov I."/>
            <person name="Li K."/>
            <person name="Morrison A.A."/>
            <person name="Reid A.J."/>
            <person name="Sargison N."/>
            <person name="Saunders G."/>
            <person name="Wasmuth J.D."/>
            <person name="Wolstenholme A."/>
            <person name="Berriman M."/>
            <person name="Gilleard J.S."/>
            <person name="Cotton J.A."/>
        </authorList>
    </citation>
    <scope>NUCLEOTIDE SEQUENCE [LARGE SCALE GENOMIC DNA]</scope>
    <source>
        <strain evidence="2">ISE/inbred ISE</strain>
    </source>
</reference>
<feature type="compositionally biased region" description="Polar residues" evidence="1">
    <location>
        <begin position="358"/>
        <end position="367"/>
    </location>
</feature>
<evidence type="ECO:0000313" key="2">
    <source>
        <dbReference type="EMBL" id="CDL95000.1"/>
    </source>
</evidence>
<feature type="region of interest" description="Disordered" evidence="1">
    <location>
        <begin position="315"/>
        <end position="378"/>
    </location>
</feature>
<evidence type="ECO:0000256" key="1">
    <source>
        <dbReference type="SAM" id="MobiDB-lite"/>
    </source>
</evidence>
<organism evidence="2">
    <name type="scientific">Haemonchus contortus</name>
    <name type="common">Barber pole worm</name>
    <dbReference type="NCBI Taxonomy" id="6289"/>
    <lineage>
        <taxon>Eukaryota</taxon>
        <taxon>Metazoa</taxon>
        <taxon>Ecdysozoa</taxon>
        <taxon>Nematoda</taxon>
        <taxon>Chromadorea</taxon>
        <taxon>Rhabditida</taxon>
        <taxon>Rhabditina</taxon>
        <taxon>Rhabditomorpha</taxon>
        <taxon>Strongyloidea</taxon>
        <taxon>Trichostrongylidae</taxon>
        <taxon>Haemonchus</taxon>
    </lineage>
</organism>
<protein>
    <submittedName>
        <fullName evidence="2">Uncharacterized protein</fullName>
    </submittedName>
</protein>
<feature type="compositionally biased region" description="Low complexity" evidence="1">
    <location>
        <begin position="266"/>
        <end position="276"/>
    </location>
</feature>
<feature type="region of interest" description="Disordered" evidence="1">
    <location>
        <begin position="125"/>
        <end position="153"/>
    </location>
</feature>
<dbReference type="AlphaFoldDB" id="U6P7P6"/>
<feature type="region of interest" description="Disordered" evidence="1">
    <location>
        <begin position="246"/>
        <end position="276"/>
    </location>
</feature>
<accession>U6P7P6</accession>
<feature type="compositionally biased region" description="Polar residues" evidence="1">
    <location>
        <begin position="82"/>
        <end position="98"/>
    </location>
</feature>
<comment type="caution">
    <text evidence="2">The sequence shown here is derived from an EMBL/GenBank/DDBJ whole genome shotgun (WGS) entry which is preliminary data.</text>
</comment>
<reference evidence="2" key="1">
    <citation type="submission" date="2013-03" db="EMBL/GenBank/DDBJ databases">
        <authorList>
            <person name="Aslett M."/>
        </authorList>
    </citation>
    <scope>NUCLEOTIDE SEQUENCE [LARGE SCALE GENOMIC DNA]</scope>
    <source>
        <strain evidence="2">ISE/inbred ISE</strain>
    </source>
</reference>
<feature type="region of interest" description="Disordered" evidence="1">
    <location>
        <begin position="81"/>
        <end position="104"/>
    </location>
</feature>
<feature type="compositionally biased region" description="Polar residues" evidence="1">
    <location>
        <begin position="125"/>
        <end position="151"/>
    </location>
</feature>
<dbReference type="EMBL" id="CAVP010058649">
    <property type="protein sequence ID" value="CDL95000.1"/>
    <property type="molecule type" value="Genomic_DNA"/>
</dbReference>
<feature type="compositionally biased region" description="Polar residues" evidence="1">
    <location>
        <begin position="246"/>
        <end position="258"/>
    </location>
</feature>
<gene>
    <name evidence="2" type="ORF">HCOI_00662900</name>
</gene>
<proteinExistence type="predicted"/>
<sequence length="378" mass="41898">MSVCLSDRKFIIPVPVDLKRSNLEEVQAAGWEYSCLSYMTLLSGIASLLNPFAWLHRSRRTERIERVYELQEDMVLEENEQALPSSFPSENGEENQFTEGGASDCNVKNEPGRYQIQLNIDEPNTATEALGGSNTEPTEQIDQNMETSQSDSAEKKCHAESERLNHGESELELCVYSSLNDSTCIPESTVAVQAQEMKFDFPLHGEEDGKVRVAMGCVKDETVPFEDNTSQKNIICETISTRSRAPSKTDICTSTGPESTRDRTASSSGTSESSMMEDSVFVVRAPNIEIFGNPTITEIKSARKRRARNVSPGISEVMDGYGTQQPWRAKHPRRSYDLPAAGNPVVTDAQEYSHFAGTPTNTPTSLRTRSKSDKSNTI</sequence>